<keyword evidence="2" id="KW-0396">Initiation factor</keyword>
<dbReference type="InterPro" id="IPR006764">
    <property type="entry name" value="SAM_dep_MeTrfase_SAV2177_type"/>
</dbReference>
<dbReference type="EMBL" id="PGGW01000011">
    <property type="protein sequence ID" value="PJE99526.1"/>
    <property type="molecule type" value="Genomic_DNA"/>
</dbReference>
<dbReference type="AlphaFoldDB" id="A0A2M8M5R5"/>
<evidence type="ECO:0000313" key="3">
    <source>
        <dbReference type="Proteomes" id="UP000230407"/>
    </source>
</evidence>
<protein>
    <submittedName>
        <fullName evidence="2">Translation initiation factor IF-2</fullName>
    </submittedName>
</protein>
<accession>A0A2M8M5R5</accession>
<evidence type="ECO:0000313" key="2">
    <source>
        <dbReference type="EMBL" id="PJE99526.1"/>
    </source>
</evidence>
<name>A0A2M8M5R5_9ACTN</name>
<organism evidence="2 3">
    <name type="scientific">Streptomyces carminius</name>
    <dbReference type="NCBI Taxonomy" id="2665496"/>
    <lineage>
        <taxon>Bacteria</taxon>
        <taxon>Bacillati</taxon>
        <taxon>Actinomycetota</taxon>
        <taxon>Actinomycetes</taxon>
        <taxon>Kitasatosporales</taxon>
        <taxon>Streptomycetaceae</taxon>
        <taxon>Streptomyces</taxon>
    </lineage>
</organism>
<feature type="region of interest" description="Disordered" evidence="1">
    <location>
        <begin position="1"/>
        <end position="21"/>
    </location>
</feature>
<dbReference type="Gene3D" id="3.40.50.150">
    <property type="entry name" value="Vaccinia Virus protein VP39"/>
    <property type="match status" value="1"/>
</dbReference>
<dbReference type="InterPro" id="IPR029063">
    <property type="entry name" value="SAM-dependent_MTases_sf"/>
</dbReference>
<reference evidence="2 3" key="1">
    <citation type="submission" date="2017-11" db="EMBL/GenBank/DDBJ databases">
        <title>Streptomyces carmine sp. nov., a novel actinomycete isolated from Sophora alopecuroides in Xinjiang, China.</title>
        <authorList>
            <person name="Wang Y."/>
            <person name="Luo X."/>
            <person name="Wan C."/>
            <person name="Zhang L."/>
        </authorList>
    </citation>
    <scope>NUCLEOTIDE SEQUENCE [LARGE SCALE GENOMIC DNA]</scope>
    <source>
        <strain evidence="2 3">TRM SA0054</strain>
    </source>
</reference>
<keyword evidence="3" id="KW-1185">Reference proteome</keyword>
<keyword evidence="2" id="KW-0648">Protein biosynthesis</keyword>
<dbReference type="GO" id="GO:0003743">
    <property type="term" value="F:translation initiation factor activity"/>
    <property type="evidence" value="ECO:0007669"/>
    <property type="project" value="UniProtKB-KW"/>
</dbReference>
<comment type="caution">
    <text evidence="2">The sequence shown here is derived from an EMBL/GenBank/DDBJ whole genome shotgun (WGS) entry which is preliminary data.</text>
</comment>
<proteinExistence type="predicted"/>
<dbReference type="Proteomes" id="UP000230407">
    <property type="component" value="Unassembled WGS sequence"/>
</dbReference>
<evidence type="ECO:0000256" key="1">
    <source>
        <dbReference type="SAM" id="MobiDB-lite"/>
    </source>
</evidence>
<gene>
    <name evidence="2" type="ORF">CUT44_03135</name>
</gene>
<dbReference type="PIRSF" id="PIRSF017393">
    <property type="entry name" value="MTase_SAV2177"/>
    <property type="match status" value="1"/>
</dbReference>
<sequence length="282" mass="30657">MAGIPTSEPTGSPEDAADAAHSRIDTTVAHSARIWDYWLGGKNHYGVDQAAGDHIRTIHPGITDYARADRAFLGRAVTHLTGEVGIRQFLDIGTGLPTTDNTHEVAQRIAPESRIVYTDNDPIVLAHARALLTSTPEGATDYLDADLHDPDTILREAARTLDLTRPTAVMLLGIVMFVHDDDRARAIVRQLMDAVPSGSYLVLSHTVTAPGMEHMDAAVEYWNSVGTPKLLQRTPGEIARFFDGLEVLEPGIVSCSRWRPEPTPTGEPPEEVALYCGVGRKP</sequence>
<dbReference type="Pfam" id="PF04672">
    <property type="entry name" value="Methyltransf_19"/>
    <property type="match status" value="1"/>
</dbReference>
<dbReference type="SUPFAM" id="SSF53335">
    <property type="entry name" value="S-adenosyl-L-methionine-dependent methyltransferases"/>
    <property type="match status" value="1"/>
</dbReference>